<feature type="compositionally biased region" description="Basic and acidic residues" evidence="14">
    <location>
        <begin position="439"/>
        <end position="458"/>
    </location>
</feature>
<keyword evidence="8" id="KW-0810">Translation regulation</keyword>
<dbReference type="EMBL" id="AMQN01002842">
    <property type="status" value="NOT_ANNOTATED_CDS"/>
    <property type="molecule type" value="Genomic_DNA"/>
</dbReference>
<evidence type="ECO:0000256" key="9">
    <source>
        <dbReference type="ARBA" id="ARBA00022917"/>
    </source>
</evidence>
<evidence type="ECO:0000256" key="7">
    <source>
        <dbReference type="ARBA" id="ARBA00022843"/>
    </source>
</evidence>
<evidence type="ECO:0000256" key="11">
    <source>
        <dbReference type="ARBA" id="ARBA00037759"/>
    </source>
</evidence>
<comment type="subunit">
    <text evidence="13">Interacts with the serine/threonine protein kinases MKNK1 and MKNK2. Binds EIF4A and EIF3. Interacts with MIF4GD. Interacts with DAZAP2.</text>
</comment>
<evidence type="ECO:0000256" key="14">
    <source>
        <dbReference type="SAM" id="MobiDB-lite"/>
    </source>
</evidence>
<evidence type="ECO:0000313" key="17">
    <source>
        <dbReference type="EMBL" id="ELT92364.1"/>
    </source>
</evidence>
<protein>
    <recommendedName>
        <fullName evidence="12">Eukaryotic translation initiation factor 4 gamma 2</fullName>
    </recommendedName>
</protein>
<dbReference type="GO" id="GO:0006417">
    <property type="term" value="P:regulation of translation"/>
    <property type="evidence" value="ECO:0007669"/>
    <property type="project" value="UniProtKB-KW"/>
</dbReference>
<evidence type="ECO:0000313" key="18">
    <source>
        <dbReference type="EnsemblMetazoa" id="CapteP169721"/>
    </source>
</evidence>
<reference evidence="18" key="3">
    <citation type="submission" date="2015-06" db="UniProtKB">
        <authorList>
            <consortium name="EnsemblMetazoa"/>
        </authorList>
    </citation>
    <scope>IDENTIFICATION</scope>
</reference>
<dbReference type="SMART" id="SM00515">
    <property type="entry name" value="eIF5C"/>
    <property type="match status" value="1"/>
</dbReference>
<dbReference type="InterPro" id="IPR003891">
    <property type="entry name" value="Initiation_fac_eIF4g_MI"/>
</dbReference>
<dbReference type="Pfam" id="PF02847">
    <property type="entry name" value="MA3"/>
    <property type="match status" value="1"/>
</dbReference>
<dbReference type="PROSITE" id="PS51363">
    <property type="entry name" value="W2"/>
    <property type="match status" value="1"/>
</dbReference>
<dbReference type="OrthoDB" id="514777at2759"/>
<keyword evidence="10" id="KW-0007">Acetylation</keyword>
<evidence type="ECO:0000256" key="5">
    <source>
        <dbReference type="ARBA" id="ARBA00022540"/>
    </source>
</evidence>
<dbReference type="Pfam" id="PF02854">
    <property type="entry name" value="MIF4G"/>
    <property type="match status" value="1"/>
</dbReference>
<feature type="compositionally biased region" description="Polar residues" evidence="14">
    <location>
        <begin position="267"/>
        <end position="279"/>
    </location>
</feature>
<reference evidence="19" key="1">
    <citation type="submission" date="2012-12" db="EMBL/GenBank/DDBJ databases">
        <authorList>
            <person name="Hellsten U."/>
            <person name="Grimwood J."/>
            <person name="Chapman J.A."/>
            <person name="Shapiro H."/>
            <person name="Aerts A."/>
            <person name="Otillar R.P."/>
            <person name="Terry A.Y."/>
            <person name="Boore J.L."/>
            <person name="Simakov O."/>
            <person name="Marletaz F."/>
            <person name="Cho S.-J."/>
            <person name="Edsinger-Gonzales E."/>
            <person name="Havlak P."/>
            <person name="Kuo D.-H."/>
            <person name="Larsson T."/>
            <person name="Lv J."/>
            <person name="Arendt D."/>
            <person name="Savage R."/>
            <person name="Osoegawa K."/>
            <person name="de Jong P."/>
            <person name="Lindberg D.R."/>
            <person name="Seaver E.C."/>
            <person name="Weisblat D.A."/>
            <person name="Putnam N.H."/>
            <person name="Grigoriev I.V."/>
            <person name="Rokhsar D.S."/>
        </authorList>
    </citation>
    <scope>NUCLEOTIDE SEQUENCE</scope>
    <source>
        <strain evidence="19">I ESC-2004</strain>
    </source>
</reference>
<proteinExistence type="inferred from homology"/>
<evidence type="ECO:0000259" key="15">
    <source>
        <dbReference type="PROSITE" id="PS51363"/>
    </source>
</evidence>
<keyword evidence="6" id="KW-0597">Phosphoprotein</keyword>
<dbReference type="InterPro" id="IPR003890">
    <property type="entry name" value="MIF4G-like_typ-3"/>
</dbReference>
<feature type="compositionally biased region" description="Low complexity" evidence="14">
    <location>
        <begin position="241"/>
        <end position="254"/>
    </location>
</feature>
<keyword evidence="19" id="KW-1185">Reference proteome</keyword>
<keyword evidence="4" id="KW-1017">Isopeptide bond</keyword>
<evidence type="ECO:0000256" key="4">
    <source>
        <dbReference type="ARBA" id="ARBA00022499"/>
    </source>
</evidence>
<feature type="compositionally biased region" description="Low complexity" evidence="14">
    <location>
        <begin position="392"/>
        <end position="411"/>
    </location>
</feature>
<evidence type="ECO:0000256" key="1">
    <source>
        <dbReference type="ARBA" id="ARBA00005775"/>
    </source>
</evidence>
<evidence type="ECO:0000256" key="2">
    <source>
        <dbReference type="ARBA" id="ARBA00022481"/>
    </source>
</evidence>
<dbReference type="Pfam" id="PF02020">
    <property type="entry name" value="W2"/>
    <property type="match status" value="1"/>
</dbReference>
<dbReference type="PROSITE" id="PS51366">
    <property type="entry name" value="MI"/>
    <property type="match status" value="1"/>
</dbReference>
<evidence type="ECO:0000256" key="12">
    <source>
        <dbReference type="ARBA" id="ARBA00040449"/>
    </source>
</evidence>
<dbReference type="AlphaFoldDB" id="R7TF51"/>
<dbReference type="Gene3D" id="1.25.40.180">
    <property type="match status" value="3"/>
</dbReference>
<accession>R7TF51</accession>
<dbReference type="EMBL" id="KB310159">
    <property type="protein sequence ID" value="ELT92364.1"/>
    <property type="molecule type" value="Genomic_DNA"/>
</dbReference>
<dbReference type="EnsemblMetazoa" id="CapteT169721">
    <property type="protein sequence ID" value="CapteP169721"/>
    <property type="gene ID" value="CapteG169721"/>
</dbReference>
<evidence type="ECO:0000256" key="8">
    <source>
        <dbReference type="ARBA" id="ARBA00022845"/>
    </source>
</evidence>
<feature type="region of interest" description="Disordered" evidence="14">
    <location>
        <begin position="168"/>
        <end position="458"/>
    </location>
</feature>
<dbReference type="PANTHER" id="PTHR23253:SF9">
    <property type="entry name" value="EUKARYOTIC TRANSLATION INITIATION FACTOR 4 GAMMA 2"/>
    <property type="match status" value="1"/>
</dbReference>
<dbReference type="InterPro" id="IPR003307">
    <property type="entry name" value="W2_domain"/>
</dbReference>
<feature type="domain" description="MI" evidence="16">
    <location>
        <begin position="456"/>
        <end position="579"/>
    </location>
</feature>
<dbReference type="FunCoup" id="R7TF51">
    <property type="interactions" value="1362"/>
</dbReference>
<evidence type="ECO:0000256" key="6">
    <source>
        <dbReference type="ARBA" id="ARBA00022553"/>
    </source>
</evidence>
<dbReference type="STRING" id="283909.R7TF51"/>
<keyword evidence="5" id="KW-0396">Initiation factor</keyword>
<reference evidence="17 19" key="2">
    <citation type="journal article" date="2013" name="Nature">
        <title>Insights into bilaterian evolution from three spiralian genomes.</title>
        <authorList>
            <person name="Simakov O."/>
            <person name="Marletaz F."/>
            <person name="Cho S.J."/>
            <person name="Edsinger-Gonzales E."/>
            <person name="Havlak P."/>
            <person name="Hellsten U."/>
            <person name="Kuo D.H."/>
            <person name="Larsson T."/>
            <person name="Lv J."/>
            <person name="Arendt D."/>
            <person name="Savage R."/>
            <person name="Osoegawa K."/>
            <person name="de Jong P."/>
            <person name="Grimwood J."/>
            <person name="Chapman J.A."/>
            <person name="Shapiro H."/>
            <person name="Aerts A."/>
            <person name="Otillar R.P."/>
            <person name="Terry A.Y."/>
            <person name="Boore J.L."/>
            <person name="Grigoriev I.V."/>
            <person name="Lindberg D.R."/>
            <person name="Seaver E.C."/>
            <person name="Weisblat D.A."/>
            <person name="Putnam N.H."/>
            <person name="Rokhsar D.S."/>
        </authorList>
    </citation>
    <scope>NUCLEOTIDE SEQUENCE</scope>
    <source>
        <strain evidence="17 19">I ESC-2004</strain>
    </source>
</reference>
<dbReference type="PANTHER" id="PTHR23253">
    <property type="entry name" value="EUKARYOTIC TRANSLATION INITIATION FACTOR 4 GAMMA"/>
    <property type="match status" value="1"/>
</dbReference>
<feature type="domain" description="W2" evidence="15">
    <location>
        <begin position="623"/>
        <end position="817"/>
    </location>
</feature>
<comment type="function">
    <text evidence="11">Appears to play a role in the switch from cap-dependent to IRES-mediated translation during mitosis, apoptosis and viral infection. Cleaved by some caspases and viral proteases.</text>
</comment>
<feature type="compositionally biased region" description="Low complexity" evidence="14">
    <location>
        <begin position="224"/>
        <end position="233"/>
    </location>
</feature>
<name>R7TF51_CAPTE</name>
<evidence type="ECO:0000259" key="16">
    <source>
        <dbReference type="PROSITE" id="PS51366"/>
    </source>
</evidence>
<dbReference type="GO" id="GO:0003743">
    <property type="term" value="F:translation initiation factor activity"/>
    <property type="evidence" value="ECO:0007669"/>
    <property type="project" value="UniProtKB-KW"/>
</dbReference>
<keyword evidence="7" id="KW-0832">Ubl conjugation</keyword>
<dbReference type="GO" id="GO:0003729">
    <property type="term" value="F:mRNA binding"/>
    <property type="evidence" value="ECO:0007669"/>
    <property type="project" value="TreeGrafter"/>
</dbReference>
<dbReference type="SMART" id="SM00544">
    <property type="entry name" value="MA3"/>
    <property type="match status" value="1"/>
</dbReference>
<dbReference type="Proteomes" id="UP000014760">
    <property type="component" value="Unassembled WGS sequence"/>
</dbReference>
<sequence length="820" mass="92137">MLGNIKFIGELGKLNMLHEGILHQCIKQLLAKKRQVPVADQAEDLECLAQIMRTVGKRLDRDKAKLWMEQYFERIKMLAEHPDLPSRIRFMLQDVVELRRNQWRPRMTQREVRPKTIQEVHAEAAKEHMMNPGANHHQQMAMNYGGYGMNVMPGMDLFGPPHRSVMNGTRSNAGGGGGMSDVFGGPMSPPFLGSSSGIGTGPGTIPMDSFSSTFFTGGPGGGNNNKRQQQKQGFYHDDNGSPKQNQSNNSKQNGGQEGSPRYDNHRTSNGRASPNNNGRPQRYNEHYGQNNKYQNKRAGGQAGGREAQQPASSSRELPPRFQRKHQEHQSNGSFSPPFSESPRHGSPSGMSPQRSGEAPLGADLNSAGGEISLRPARNFQPLLKPNTPGYLPRSSQAPPQQQQHYQSLRPRIMGPPGGDASLDPPSLLTPKQPQVTIRAQDKPKEKKEKEKNSTEQLKEATEKVLKNFLTGTNSDEAVQAMRELKPPKRFMPQLVSHLLTLSLEYEDGDRDSVCQLLSALHKEGIVSSEVFMNGFNKIIDDMTRLESTVPLVRSFMAQFGAQAVRLGVITLLDLSEPMDHGKHHPLFLLCLQQLHKISNDEKWLVAQFTDSKIDLMAMLPETDRTKERMVSILEDRGLAFMFPLMRVQSDIQRQIQTDPSPQTLYKWVKDNVDANLQTTKGFIDILAKSILKHILQETTCPSGADLTNGPDKAAIDLEKDMVGRYKPMLLHFWADRQGLQLTALYSLQELAHSLGFPKGMLLRMFMHLYDQEVIDEEAFLKWKEDINDEVPGKGKALFQVNQWLMWLEQAEEEDSEDDED</sequence>
<evidence type="ECO:0000256" key="10">
    <source>
        <dbReference type="ARBA" id="ARBA00022990"/>
    </source>
</evidence>
<evidence type="ECO:0000256" key="13">
    <source>
        <dbReference type="ARBA" id="ARBA00046720"/>
    </source>
</evidence>
<keyword evidence="3" id="KW-0678">Repressor</keyword>
<keyword evidence="2" id="KW-0488">Methylation</keyword>
<dbReference type="HOGENOM" id="CLU_001519_3_0_1"/>
<evidence type="ECO:0000256" key="3">
    <source>
        <dbReference type="ARBA" id="ARBA00022491"/>
    </source>
</evidence>
<feature type="compositionally biased region" description="Polar residues" evidence="14">
    <location>
        <begin position="329"/>
        <end position="338"/>
    </location>
</feature>
<evidence type="ECO:0000313" key="19">
    <source>
        <dbReference type="Proteomes" id="UP000014760"/>
    </source>
</evidence>
<dbReference type="InterPro" id="IPR016024">
    <property type="entry name" value="ARM-type_fold"/>
</dbReference>
<organism evidence="17">
    <name type="scientific">Capitella teleta</name>
    <name type="common">Polychaete worm</name>
    <dbReference type="NCBI Taxonomy" id="283909"/>
    <lineage>
        <taxon>Eukaryota</taxon>
        <taxon>Metazoa</taxon>
        <taxon>Spiralia</taxon>
        <taxon>Lophotrochozoa</taxon>
        <taxon>Annelida</taxon>
        <taxon>Polychaeta</taxon>
        <taxon>Sedentaria</taxon>
        <taxon>Scolecida</taxon>
        <taxon>Capitellidae</taxon>
        <taxon>Capitella</taxon>
    </lineage>
</organism>
<keyword evidence="9" id="KW-0648">Protein biosynthesis</keyword>
<dbReference type="OMA" id="CAPLDIN"/>
<gene>
    <name evidence="17" type="ORF">CAPTEDRAFT_169721</name>
</gene>
<dbReference type="GO" id="GO:0016281">
    <property type="term" value="C:eukaryotic translation initiation factor 4F complex"/>
    <property type="evidence" value="ECO:0007669"/>
    <property type="project" value="TreeGrafter"/>
</dbReference>
<comment type="similarity">
    <text evidence="1">Belongs to the eukaryotic initiation factor 4G family.</text>
</comment>
<dbReference type="SUPFAM" id="SSF48371">
    <property type="entry name" value="ARM repeat"/>
    <property type="match status" value="3"/>
</dbReference>
<dbReference type="CDD" id="cd11559">
    <property type="entry name" value="W2_eIF4G1_like"/>
    <property type="match status" value="1"/>
</dbReference>